<gene>
    <name evidence="1" type="ORF">IAA47_01105</name>
</gene>
<evidence type="ECO:0000313" key="1">
    <source>
        <dbReference type="EMBL" id="MBU3841593.1"/>
    </source>
</evidence>
<accession>A0A9E2KW60</accession>
<dbReference type="Pfam" id="PF13645">
    <property type="entry name" value="YkuD_2"/>
    <property type="match status" value="1"/>
</dbReference>
<protein>
    <submittedName>
        <fullName evidence="1">Murein L,D-transpeptidase catalytic domain family protein</fullName>
    </submittedName>
</protein>
<evidence type="ECO:0000313" key="2">
    <source>
        <dbReference type="Proteomes" id="UP000724657"/>
    </source>
</evidence>
<comment type="caution">
    <text evidence="1">The sequence shown here is derived from an EMBL/GenBank/DDBJ whole genome shotgun (WGS) entry which is preliminary data.</text>
</comment>
<organism evidence="1 2">
    <name type="scientific">Candidatus Fusobacterium pullicola</name>
    <dbReference type="NCBI Taxonomy" id="2838601"/>
    <lineage>
        <taxon>Bacteria</taxon>
        <taxon>Fusobacteriati</taxon>
        <taxon>Fusobacteriota</taxon>
        <taxon>Fusobacteriia</taxon>
        <taxon>Fusobacteriales</taxon>
        <taxon>Fusobacteriaceae</taxon>
        <taxon>Fusobacterium</taxon>
    </lineage>
</organism>
<dbReference type="EMBL" id="JAHLFN010000012">
    <property type="protein sequence ID" value="MBU3841593.1"/>
    <property type="molecule type" value="Genomic_DNA"/>
</dbReference>
<dbReference type="CDD" id="cd16913">
    <property type="entry name" value="YkuD_like"/>
    <property type="match status" value="1"/>
</dbReference>
<dbReference type="GO" id="GO:0016740">
    <property type="term" value="F:transferase activity"/>
    <property type="evidence" value="ECO:0007669"/>
    <property type="project" value="InterPro"/>
</dbReference>
<dbReference type="InterPro" id="IPR032676">
    <property type="entry name" value="YkuD_2"/>
</dbReference>
<reference evidence="1" key="1">
    <citation type="journal article" date="2021" name="PeerJ">
        <title>Extensive microbial diversity within the chicken gut microbiome revealed by metagenomics and culture.</title>
        <authorList>
            <person name="Gilroy R."/>
            <person name="Ravi A."/>
            <person name="Getino M."/>
            <person name="Pursley I."/>
            <person name="Horton D.L."/>
            <person name="Alikhan N.F."/>
            <person name="Baker D."/>
            <person name="Gharbi K."/>
            <person name="Hall N."/>
            <person name="Watson M."/>
            <person name="Adriaenssens E.M."/>
            <person name="Foster-Nyarko E."/>
            <person name="Jarju S."/>
            <person name="Secka A."/>
            <person name="Antonio M."/>
            <person name="Oren A."/>
            <person name="Chaudhuri R.R."/>
            <person name="La Ragione R."/>
            <person name="Hildebrand F."/>
            <person name="Pallen M.J."/>
        </authorList>
    </citation>
    <scope>NUCLEOTIDE SEQUENCE</scope>
    <source>
        <strain evidence="1">A6-441</strain>
    </source>
</reference>
<proteinExistence type="predicted"/>
<name>A0A9E2KW60_9FUSO</name>
<dbReference type="InterPro" id="IPR005490">
    <property type="entry name" value="LD_TPept_cat_dom"/>
</dbReference>
<dbReference type="Proteomes" id="UP000724657">
    <property type="component" value="Unassembled WGS sequence"/>
</dbReference>
<dbReference type="PANTHER" id="PTHR38477">
    <property type="entry name" value="HYPOTHETICAL EXPORTED PROTEIN"/>
    <property type="match status" value="1"/>
</dbReference>
<reference evidence="1" key="2">
    <citation type="submission" date="2021-04" db="EMBL/GenBank/DDBJ databases">
        <authorList>
            <person name="Gilroy R."/>
        </authorList>
    </citation>
    <scope>NUCLEOTIDE SEQUENCE</scope>
    <source>
        <strain evidence="1">A6-441</strain>
    </source>
</reference>
<sequence length="219" mass="24554">MLRKLFLGLTLCGSILFGADLSTEEDIKEIYKNLGIENKLEYSTFFKAIQGYNKIEDKKPGYITIIDFSKPSNEERFFVIDLENKKVDYATYVSHGKNTGLGTAVKFSNNINSYQSSLGFYVTKNTYEGSNGYSLRLLGLEPGINSNAMDRHIVVHGANYATKEFMDKYGFLGRSLGCPAIPEEISKEVIDYIKGGTVLYINGNDENYFANSKYIQPSA</sequence>
<dbReference type="PANTHER" id="PTHR38477:SF1">
    <property type="entry name" value="MUREIN L,D-TRANSPEPTIDASE CATALYTIC DOMAIN FAMILY PROTEIN"/>
    <property type="match status" value="1"/>
</dbReference>
<dbReference type="AlphaFoldDB" id="A0A9E2KW60"/>